<evidence type="ECO:0000259" key="1">
    <source>
        <dbReference type="Pfam" id="PF04937"/>
    </source>
</evidence>
<dbReference type="EMBL" id="JEMT01028454">
    <property type="protein sequence ID" value="EXX54610.1"/>
    <property type="molecule type" value="Genomic_DNA"/>
</dbReference>
<feature type="domain" description="DUF659" evidence="1">
    <location>
        <begin position="54"/>
        <end position="196"/>
    </location>
</feature>
<dbReference type="OrthoDB" id="5321484at2759"/>
<dbReference type="HOGENOM" id="CLU_1129586_0_0_1"/>
<evidence type="ECO:0000313" key="2">
    <source>
        <dbReference type="EMBL" id="EXX54610.1"/>
    </source>
</evidence>
<protein>
    <recommendedName>
        <fullName evidence="1">DUF659 domain-containing protein</fullName>
    </recommendedName>
</protein>
<name>A0A015IKF9_RHIIW</name>
<proteinExistence type="predicted"/>
<gene>
    <name evidence="2" type="ORF">RirG_233000</name>
</gene>
<sequence>MDSHVARSLSSTDKAKFHIYLLQVTISCGFPLSWLNNLEVIELFKFLNPQIKLPDQKILSNEILDNAVKEFDVRMLEKLVLDRIGITLSFDGWTNIREQKLMGTVLTSSDGQPFIWKASDISSERITNVEIRSKVEEMISELNELKIPLLAIVTDSAPAYNAARKRLQTQYRNIVFLPCYAHQINLCVGKIFKVSSEFKTTSQQALKLAVYFKNANNKYFIGKL</sequence>
<accession>A0A015IKF9</accession>
<dbReference type="InterPro" id="IPR012337">
    <property type="entry name" value="RNaseH-like_sf"/>
</dbReference>
<dbReference type="AlphaFoldDB" id="A0A015IKF9"/>
<dbReference type="PANTHER" id="PTHR32166">
    <property type="entry name" value="OSJNBA0013A04.12 PROTEIN"/>
    <property type="match status" value="1"/>
</dbReference>
<dbReference type="Proteomes" id="UP000022910">
    <property type="component" value="Unassembled WGS sequence"/>
</dbReference>
<reference evidence="2 3" key="1">
    <citation type="submission" date="2014-02" db="EMBL/GenBank/DDBJ databases">
        <title>Single nucleus genome sequencing reveals high similarity among nuclei of an endomycorrhizal fungus.</title>
        <authorList>
            <person name="Lin K."/>
            <person name="Geurts R."/>
            <person name="Zhang Z."/>
            <person name="Limpens E."/>
            <person name="Saunders D.G."/>
            <person name="Mu D."/>
            <person name="Pang E."/>
            <person name="Cao H."/>
            <person name="Cha H."/>
            <person name="Lin T."/>
            <person name="Zhou Q."/>
            <person name="Shang Y."/>
            <person name="Li Y."/>
            <person name="Ivanov S."/>
            <person name="Sharma T."/>
            <person name="Velzen R.V."/>
            <person name="Ruijter N.D."/>
            <person name="Aanen D.K."/>
            <person name="Win J."/>
            <person name="Kamoun S."/>
            <person name="Bisseling T."/>
            <person name="Huang S."/>
        </authorList>
    </citation>
    <scope>NUCLEOTIDE SEQUENCE [LARGE SCALE GENOMIC DNA]</scope>
    <source>
        <strain evidence="3">DAOM197198w</strain>
    </source>
</reference>
<dbReference type="PANTHER" id="PTHR32166:SF24">
    <property type="entry name" value="F16P17.2 PROTEIN"/>
    <property type="match status" value="1"/>
</dbReference>
<dbReference type="PROSITE" id="PS51257">
    <property type="entry name" value="PROKAR_LIPOPROTEIN"/>
    <property type="match status" value="1"/>
</dbReference>
<dbReference type="InterPro" id="IPR007021">
    <property type="entry name" value="DUF659"/>
</dbReference>
<dbReference type="STRING" id="1432141.A0A015IKF9"/>
<dbReference type="SUPFAM" id="SSF53098">
    <property type="entry name" value="Ribonuclease H-like"/>
    <property type="match status" value="1"/>
</dbReference>
<organism evidence="2 3">
    <name type="scientific">Rhizophagus irregularis (strain DAOM 197198w)</name>
    <name type="common">Glomus intraradices</name>
    <dbReference type="NCBI Taxonomy" id="1432141"/>
    <lineage>
        <taxon>Eukaryota</taxon>
        <taxon>Fungi</taxon>
        <taxon>Fungi incertae sedis</taxon>
        <taxon>Mucoromycota</taxon>
        <taxon>Glomeromycotina</taxon>
        <taxon>Glomeromycetes</taxon>
        <taxon>Glomerales</taxon>
        <taxon>Glomeraceae</taxon>
        <taxon>Rhizophagus</taxon>
    </lineage>
</organism>
<dbReference type="OMA" id="PANWIEN"/>
<dbReference type="Pfam" id="PF04937">
    <property type="entry name" value="DUF659"/>
    <property type="match status" value="1"/>
</dbReference>
<comment type="caution">
    <text evidence="2">The sequence shown here is derived from an EMBL/GenBank/DDBJ whole genome shotgun (WGS) entry which is preliminary data.</text>
</comment>
<keyword evidence="3" id="KW-1185">Reference proteome</keyword>
<evidence type="ECO:0000313" key="3">
    <source>
        <dbReference type="Proteomes" id="UP000022910"/>
    </source>
</evidence>